<feature type="transmembrane region" description="Helical" evidence="6">
    <location>
        <begin position="103"/>
        <end position="124"/>
    </location>
</feature>
<accession>A0A2V1K2G8</accession>
<evidence type="ECO:0000313" key="9">
    <source>
        <dbReference type="Proteomes" id="UP000245212"/>
    </source>
</evidence>
<dbReference type="PANTHER" id="PTHR38459">
    <property type="entry name" value="PROPHAGE BACTOPRENOL-LINKED GLUCOSE TRANSLOCASE HOMOLOG"/>
    <property type="match status" value="1"/>
</dbReference>
<comment type="caution">
    <text evidence="8">The sequence shown here is derived from an EMBL/GenBank/DDBJ whole genome shotgun (WGS) entry which is preliminary data.</text>
</comment>
<feature type="domain" description="GtrA/DPMS transmembrane" evidence="7">
    <location>
        <begin position="16"/>
        <end position="129"/>
    </location>
</feature>
<keyword evidence="3 6" id="KW-0812">Transmembrane</keyword>
<evidence type="ECO:0000256" key="6">
    <source>
        <dbReference type="SAM" id="Phobius"/>
    </source>
</evidence>
<organism evidence="8 9">
    <name type="scientific">Corticimicrobacter populi</name>
    <dbReference type="NCBI Taxonomy" id="2175229"/>
    <lineage>
        <taxon>Bacteria</taxon>
        <taxon>Pseudomonadati</taxon>
        <taxon>Pseudomonadota</taxon>
        <taxon>Betaproteobacteria</taxon>
        <taxon>Burkholderiales</taxon>
        <taxon>Alcaligenaceae</taxon>
        <taxon>Corticimicrobacter</taxon>
    </lineage>
</organism>
<evidence type="ECO:0000313" key="8">
    <source>
        <dbReference type="EMBL" id="PWF23827.1"/>
    </source>
</evidence>
<dbReference type="InterPro" id="IPR007267">
    <property type="entry name" value="GtrA_DPMS_TM"/>
</dbReference>
<gene>
    <name evidence="8" type="ORF">DD235_05655</name>
</gene>
<dbReference type="PANTHER" id="PTHR38459:SF1">
    <property type="entry name" value="PROPHAGE BACTOPRENOL-LINKED GLUCOSE TRANSLOCASE HOMOLOG"/>
    <property type="match status" value="1"/>
</dbReference>
<evidence type="ECO:0000256" key="3">
    <source>
        <dbReference type="ARBA" id="ARBA00022692"/>
    </source>
</evidence>
<keyword evidence="5 6" id="KW-0472">Membrane</keyword>
<dbReference type="RefSeq" id="WP_109061105.1">
    <property type="nucleotide sequence ID" value="NZ_QETA01000002.1"/>
</dbReference>
<reference evidence="9" key="1">
    <citation type="submission" date="2018-05" db="EMBL/GenBank/DDBJ databases">
        <authorList>
            <person name="Li Y."/>
        </authorList>
    </citation>
    <scope>NUCLEOTIDE SEQUENCE [LARGE SCALE GENOMIC DNA]</scope>
    <source>
        <strain evidence="9">3d-2-2</strain>
    </source>
</reference>
<comment type="similarity">
    <text evidence="2">Belongs to the GtrA family.</text>
</comment>
<dbReference type="AlphaFoldDB" id="A0A2V1K2G8"/>
<dbReference type="GO" id="GO:0005886">
    <property type="term" value="C:plasma membrane"/>
    <property type="evidence" value="ECO:0007669"/>
    <property type="project" value="TreeGrafter"/>
</dbReference>
<sequence length="130" mass="14609">MRRHTVLSSWLPRFARFLMGGGTATALHYGIMQTLLLHGMPPTPAAMTGALTGAVVNYRLQRDIVFHPHRGQLATMRRYLAALGVGWLLNGLFFLLLHNGLHFAPLAAQASTTLLLVFLNYWLFKRYVFS</sequence>
<dbReference type="Proteomes" id="UP000245212">
    <property type="component" value="Unassembled WGS sequence"/>
</dbReference>
<feature type="transmembrane region" description="Helical" evidence="6">
    <location>
        <begin position="79"/>
        <end position="97"/>
    </location>
</feature>
<dbReference type="Pfam" id="PF04138">
    <property type="entry name" value="GtrA_DPMS_TM"/>
    <property type="match status" value="1"/>
</dbReference>
<dbReference type="GO" id="GO:0000271">
    <property type="term" value="P:polysaccharide biosynthetic process"/>
    <property type="evidence" value="ECO:0007669"/>
    <property type="project" value="InterPro"/>
</dbReference>
<protein>
    <submittedName>
        <fullName evidence="8">GtrA family protein</fullName>
    </submittedName>
</protein>
<keyword evidence="4 6" id="KW-1133">Transmembrane helix</keyword>
<name>A0A2V1K2G8_9BURK</name>
<evidence type="ECO:0000256" key="2">
    <source>
        <dbReference type="ARBA" id="ARBA00009399"/>
    </source>
</evidence>
<evidence type="ECO:0000256" key="5">
    <source>
        <dbReference type="ARBA" id="ARBA00023136"/>
    </source>
</evidence>
<comment type="subcellular location">
    <subcellularLocation>
        <location evidence="1">Membrane</location>
        <topology evidence="1">Multi-pass membrane protein</topology>
    </subcellularLocation>
</comment>
<evidence type="ECO:0000259" key="7">
    <source>
        <dbReference type="Pfam" id="PF04138"/>
    </source>
</evidence>
<evidence type="ECO:0000256" key="4">
    <source>
        <dbReference type="ARBA" id="ARBA00022989"/>
    </source>
</evidence>
<dbReference type="EMBL" id="QETA01000002">
    <property type="protein sequence ID" value="PWF23827.1"/>
    <property type="molecule type" value="Genomic_DNA"/>
</dbReference>
<dbReference type="InterPro" id="IPR051401">
    <property type="entry name" value="GtrA_CellWall_Glycosyl"/>
</dbReference>
<evidence type="ECO:0000256" key="1">
    <source>
        <dbReference type="ARBA" id="ARBA00004141"/>
    </source>
</evidence>
<proteinExistence type="inferred from homology"/>
<keyword evidence="9" id="KW-1185">Reference proteome</keyword>